<dbReference type="InterPro" id="IPR036322">
    <property type="entry name" value="WD40_repeat_dom_sf"/>
</dbReference>
<dbReference type="Pfam" id="PF00069">
    <property type="entry name" value="Pkinase"/>
    <property type="match status" value="1"/>
</dbReference>
<dbReference type="SUPFAM" id="SSF49879">
    <property type="entry name" value="SMAD/FHA domain"/>
    <property type="match status" value="1"/>
</dbReference>
<gene>
    <name evidence="7" type="ORF">ENR15_14675</name>
</gene>
<dbReference type="EMBL" id="DSPX01000149">
    <property type="protein sequence ID" value="HGG01847.1"/>
    <property type="molecule type" value="Genomic_DNA"/>
</dbReference>
<dbReference type="Gene3D" id="1.10.510.10">
    <property type="entry name" value="Transferase(Phosphotransferase) domain 1"/>
    <property type="match status" value="1"/>
</dbReference>
<dbReference type="InterPro" id="IPR000253">
    <property type="entry name" value="FHA_dom"/>
</dbReference>
<dbReference type="InterPro" id="IPR011009">
    <property type="entry name" value="Kinase-like_dom_sf"/>
</dbReference>
<dbReference type="CDD" id="cd00200">
    <property type="entry name" value="WD40"/>
    <property type="match status" value="1"/>
</dbReference>
<dbReference type="CDD" id="cd14014">
    <property type="entry name" value="STKc_PknB_like"/>
    <property type="match status" value="1"/>
</dbReference>
<dbReference type="SUPFAM" id="SSF56112">
    <property type="entry name" value="Protein kinase-like (PK-like)"/>
    <property type="match status" value="1"/>
</dbReference>
<dbReference type="Gene3D" id="3.30.200.20">
    <property type="entry name" value="Phosphorylase Kinase, domain 1"/>
    <property type="match status" value="1"/>
</dbReference>
<dbReference type="PROSITE" id="PS50006">
    <property type="entry name" value="FHA_DOMAIN"/>
    <property type="match status" value="1"/>
</dbReference>
<feature type="repeat" description="WD" evidence="3">
    <location>
        <begin position="97"/>
        <end position="138"/>
    </location>
</feature>
<sequence length="905" mass="98490">MTDQQQLSLNQQAVEPVTITSSGITPPPETVATQQTVVSSPARKKFLGARESLTLSGHTSSVTSVSLSADSRFALSGGFDGTVKLWDLQAGRSLGTFSGHASWVNSVCLSHDGKLAVSGSSDDTLKLWNAATGDCISTFKHHPSEVTSVCLSPDNRLALCGTDDGKLHIWDVANELHLRTLPRREPQNPSAGATPNGDRGHSDEVTSVCVSYDGQFALSGSKDNTIILWEIATGKQLRTFAGHTWVVNSVCLSADSRLALSGSSDGSLHLWDLATGAATSFGSVAIGNFKGHTSWVTSVSLSADGQFALSGSGDSTLKLWEVTTGLCLHEFEGHSSWVNSVCLSPDAKFALSGSDDNTLKLWVLDWKEVKVPDSDWDEGARPYLETFLTLHTPYAGTLPSDRAPTEEEITAALTRFGTPSWNAKDFGQLLLTLERVGYGWLRPSGVRSQLMAMASGNRDALRHRGAINKGKAEPQFAPTEASATPDGVRRGETAFVTLTVVAGELEKKEYSFTERATCIIGRAKDCHILIPDSEIHRTISRYHCLLDINPPQVRVRDFGSLNGTYINGVKIGQRPRYQNPNSSVVEEGEVANLSFRAMLLQDGDEIRVGNTVFRVKILPSPLQDSFIPPGAGESPVNYTSYSESEVALKILHPQTVFHPSAIEQFLSQMANAKALQHRYLNPILDVGYRDGIFFIAYPLQGGSVEDLMQAYGGTLTPDVAVPIVLQLLDALEYAHNAEVPYLKQPDRSFAPGRGWAHGDIQPNNILLVSLDGNPNHLEVKLSDYGVARSFDQAGLNGLSVTDPHLYSPYFLPRQQAINFQSNLSAADIWAVAACLYYMLTGTYPRNFDKKDPWLMVLQTQPVPVLKRLPSLPQPLADLIDLALVDYPRMRFTRPGAFKQALESIL</sequence>
<keyword evidence="2" id="KW-0677">Repeat</keyword>
<evidence type="ECO:0000256" key="3">
    <source>
        <dbReference type="PROSITE-ProRule" id="PRU00221"/>
    </source>
</evidence>
<feature type="repeat" description="WD" evidence="3">
    <location>
        <begin position="240"/>
        <end position="281"/>
    </location>
</feature>
<organism evidence="7">
    <name type="scientific">Planktothricoides sp. SpSt-374</name>
    <dbReference type="NCBI Taxonomy" id="2282167"/>
    <lineage>
        <taxon>Bacteria</taxon>
        <taxon>Bacillati</taxon>
        <taxon>Cyanobacteriota</taxon>
        <taxon>Cyanophyceae</taxon>
        <taxon>Oscillatoriophycideae</taxon>
        <taxon>Oscillatoriales</taxon>
        <taxon>Oscillatoriaceae</taxon>
        <taxon>Planktothricoides</taxon>
    </lineage>
</organism>
<evidence type="ECO:0000256" key="4">
    <source>
        <dbReference type="SAM" id="MobiDB-lite"/>
    </source>
</evidence>
<dbReference type="InterPro" id="IPR001680">
    <property type="entry name" value="WD40_rpt"/>
</dbReference>
<dbReference type="InterPro" id="IPR015943">
    <property type="entry name" value="WD40/YVTN_repeat-like_dom_sf"/>
</dbReference>
<dbReference type="InterPro" id="IPR008984">
    <property type="entry name" value="SMAD_FHA_dom_sf"/>
</dbReference>
<evidence type="ECO:0000259" key="5">
    <source>
        <dbReference type="PROSITE" id="PS50006"/>
    </source>
</evidence>
<dbReference type="PANTHER" id="PTHR19848">
    <property type="entry name" value="WD40 REPEAT PROTEIN"/>
    <property type="match status" value="1"/>
</dbReference>
<reference evidence="7" key="1">
    <citation type="journal article" date="2020" name="mSystems">
        <title>Genome- and Community-Level Interaction Insights into Carbon Utilization and Element Cycling Functions of Hydrothermarchaeota in Hydrothermal Sediment.</title>
        <authorList>
            <person name="Zhou Z."/>
            <person name="Liu Y."/>
            <person name="Xu W."/>
            <person name="Pan J."/>
            <person name="Luo Z.H."/>
            <person name="Li M."/>
        </authorList>
    </citation>
    <scope>NUCLEOTIDE SEQUENCE [LARGE SCALE GENOMIC DNA]</scope>
    <source>
        <strain evidence="7">SpSt-374</strain>
    </source>
</reference>
<dbReference type="InterPro" id="IPR000719">
    <property type="entry name" value="Prot_kinase_dom"/>
</dbReference>
<dbReference type="GO" id="GO:0005524">
    <property type="term" value="F:ATP binding"/>
    <property type="evidence" value="ECO:0007669"/>
    <property type="project" value="InterPro"/>
</dbReference>
<feature type="repeat" description="WD" evidence="3">
    <location>
        <begin position="55"/>
        <end position="96"/>
    </location>
</feature>
<protein>
    <submittedName>
        <fullName evidence="7">FHA domain-containing protein</fullName>
    </submittedName>
</protein>
<feature type="repeat" description="WD" evidence="3">
    <location>
        <begin position="139"/>
        <end position="180"/>
    </location>
</feature>
<dbReference type="InterPro" id="IPR020472">
    <property type="entry name" value="WD40_PAC1"/>
</dbReference>
<dbReference type="Pfam" id="PF00400">
    <property type="entry name" value="WD40"/>
    <property type="match status" value="7"/>
</dbReference>
<dbReference type="PROSITE" id="PS00678">
    <property type="entry name" value="WD_REPEATS_1"/>
    <property type="match status" value="5"/>
</dbReference>
<accession>A0A7C3ZYF9</accession>
<feature type="domain" description="FHA" evidence="5">
    <location>
        <begin position="518"/>
        <end position="571"/>
    </location>
</feature>
<dbReference type="SMART" id="SM00240">
    <property type="entry name" value="FHA"/>
    <property type="match status" value="1"/>
</dbReference>
<dbReference type="GO" id="GO:0004672">
    <property type="term" value="F:protein kinase activity"/>
    <property type="evidence" value="ECO:0007669"/>
    <property type="project" value="InterPro"/>
</dbReference>
<dbReference type="SMART" id="SM00320">
    <property type="entry name" value="WD40"/>
    <property type="match status" value="7"/>
</dbReference>
<dbReference type="PROSITE" id="PS50294">
    <property type="entry name" value="WD_REPEATS_REGION"/>
    <property type="match status" value="7"/>
</dbReference>
<evidence type="ECO:0000256" key="1">
    <source>
        <dbReference type="ARBA" id="ARBA00022574"/>
    </source>
</evidence>
<dbReference type="PRINTS" id="PR00320">
    <property type="entry name" value="GPROTEINBRPT"/>
</dbReference>
<evidence type="ECO:0000256" key="2">
    <source>
        <dbReference type="ARBA" id="ARBA00022737"/>
    </source>
</evidence>
<evidence type="ECO:0000259" key="6">
    <source>
        <dbReference type="PROSITE" id="PS50011"/>
    </source>
</evidence>
<dbReference type="PROSITE" id="PS50082">
    <property type="entry name" value="WD_REPEATS_2"/>
    <property type="match status" value="7"/>
</dbReference>
<evidence type="ECO:0000313" key="7">
    <source>
        <dbReference type="EMBL" id="HGG01847.1"/>
    </source>
</evidence>
<dbReference type="Gene3D" id="2.130.10.10">
    <property type="entry name" value="YVTN repeat-like/Quinoprotein amine dehydrogenase"/>
    <property type="match status" value="3"/>
</dbReference>
<comment type="caution">
    <text evidence="7">The sequence shown here is derived from an EMBL/GenBank/DDBJ whole genome shotgun (WGS) entry which is preliminary data.</text>
</comment>
<feature type="domain" description="Protein kinase" evidence="6">
    <location>
        <begin position="623"/>
        <end position="905"/>
    </location>
</feature>
<name>A0A7C3ZYF9_9CYAN</name>
<dbReference type="SMART" id="SM00220">
    <property type="entry name" value="S_TKc"/>
    <property type="match status" value="1"/>
</dbReference>
<feature type="region of interest" description="Disordered" evidence="4">
    <location>
        <begin position="18"/>
        <end position="37"/>
    </location>
</feature>
<feature type="repeat" description="WD" evidence="3">
    <location>
        <begin position="198"/>
        <end position="239"/>
    </location>
</feature>
<proteinExistence type="predicted"/>
<keyword evidence="1 3" id="KW-0853">WD repeat</keyword>
<dbReference type="Pfam" id="PF00498">
    <property type="entry name" value="FHA"/>
    <property type="match status" value="1"/>
</dbReference>
<feature type="repeat" description="WD" evidence="3">
    <location>
        <begin position="289"/>
        <end position="330"/>
    </location>
</feature>
<dbReference type="PROSITE" id="PS50011">
    <property type="entry name" value="PROTEIN_KINASE_DOM"/>
    <property type="match status" value="1"/>
</dbReference>
<feature type="repeat" description="WD" evidence="3">
    <location>
        <begin position="331"/>
        <end position="362"/>
    </location>
</feature>
<dbReference type="AlphaFoldDB" id="A0A7C3ZYF9"/>
<dbReference type="SUPFAM" id="SSF50978">
    <property type="entry name" value="WD40 repeat-like"/>
    <property type="match status" value="1"/>
</dbReference>
<feature type="region of interest" description="Disordered" evidence="4">
    <location>
        <begin position="180"/>
        <end position="204"/>
    </location>
</feature>
<dbReference type="PANTHER" id="PTHR19848:SF8">
    <property type="entry name" value="F-BOX AND WD REPEAT DOMAIN CONTAINING 7"/>
    <property type="match status" value="1"/>
</dbReference>
<dbReference type="InterPro" id="IPR019775">
    <property type="entry name" value="WD40_repeat_CS"/>
</dbReference>
<dbReference type="Gene3D" id="2.60.200.20">
    <property type="match status" value="1"/>
</dbReference>